<dbReference type="AlphaFoldDB" id="A0AAP0EGK8"/>
<evidence type="ECO:0000313" key="2">
    <source>
        <dbReference type="Proteomes" id="UP001419268"/>
    </source>
</evidence>
<sequence length="108" mass="12364">MKKPIVKDGVACHDLRKKNVLLPHKTSVVSFIRIWSDSEAHAVYREHVSDDIVMQHCSDYIAWKNFNYVNANLSAEISNIRLGLCIDGFQPFSQCKNQYSSWLVILAP</sequence>
<name>A0AAP0EGK8_9MAGN</name>
<protein>
    <submittedName>
        <fullName evidence="1">Uncharacterized protein</fullName>
    </submittedName>
</protein>
<comment type="caution">
    <text evidence="1">The sequence shown here is derived from an EMBL/GenBank/DDBJ whole genome shotgun (WGS) entry which is preliminary data.</text>
</comment>
<keyword evidence="2" id="KW-1185">Reference proteome</keyword>
<organism evidence="1 2">
    <name type="scientific">Stephania cephalantha</name>
    <dbReference type="NCBI Taxonomy" id="152367"/>
    <lineage>
        <taxon>Eukaryota</taxon>
        <taxon>Viridiplantae</taxon>
        <taxon>Streptophyta</taxon>
        <taxon>Embryophyta</taxon>
        <taxon>Tracheophyta</taxon>
        <taxon>Spermatophyta</taxon>
        <taxon>Magnoliopsida</taxon>
        <taxon>Ranunculales</taxon>
        <taxon>Menispermaceae</taxon>
        <taxon>Menispermoideae</taxon>
        <taxon>Cissampelideae</taxon>
        <taxon>Stephania</taxon>
    </lineage>
</organism>
<dbReference type="Proteomes" id="UP001419268">
    <property type="component" value="Unassembled WGS sequence"/>
</dbReference>
<evidence type="ECO:0000313" key="1">
    <source>
        <dbReference type="EMBL" id="KAK9088988.1"/>
    </source>
</evidence>
<dbReference type="EMBL" id="JBBNAG010000012">
    <property type="protein sequence ID" value="KAK9088988.1"/>
    <property type="molecule type" value="Genomic_DNA"/>
</dbReference>
<reference evidence="1 2" key="1">
    <citation type="submission" date="2024-01" db="EMBL/GenBank/DDBJ databases">
        <title>Genome assemblies of Stephania.</title>
        <authorList>
            <person name="Yang L."/>
        </authorList>
    </citation>
    <scope>NUCLEOTIDE SEQUENCE [LARGE SCALE GENOMIC DNA]</scope>
    <source>
        <strain evidence="1">JXDWG</strain>
        <tissue evidence="1">Leaf</tissue>
    </source>
</reference>
<proteinExistence type="predicted"/>
<dbReference type="InterPro" id="IPR004242">
    <property type="entry name" value="Transposase_21"/>
</dbReference>
<accession>A0AAP0EGK8</accession>
<gene>
    <name evidence="1" type="ORF">Scep_028070</name>
</gene>
<dbReference type="Pfam" id="PF02992">
    <property type="entry name" value="Transposase_21"/>
    <property type="match status" value="1"/>
</dbReference>